<dbReference type="InterPro" id="IPR055342">
    <property type="entry name" value="MreC_beta-barrel_core"/>
</dbReference>
<reference evidence="7" key="1">
    <citation type="journal article" date="2014" name="Front. Microbiol.">
        <title>High frequency of phylogenetically diverse reductive dehalogenase-homologous genes in deep subseafloor sedimentary metagenomes.</title>
        <authorList>
            <person name="Kawai M."/>
            <person name="Futagami T."/>
            <person name="Toyoda A."/>
            <person name="Takaki Y."/>
            <person name="Nishi S."/>
            <person name="Hori S."/>
            <person name="Arai W."/>
            <person name="Tsubouchi T."/>
            <person name="Morono Y."/>
            <person name="Uchiyama I."/>
            <person name="Ito T."/>
            <person name="Fujiyama A."/>
            <person name="Inagaki F."/>
            <person name="Takami H."/>
        </authorList>
    </citation>
    <scope>NUCLEOTIDE SEQUENCE</scope>
    <source>
        <strain evidence="7">Expedition CK06-06</strain>
    </source>
</reference>
<feature type="non-terminal residue" evidence="7">
    <location>
        <position position="244"/>
    </location>
</feature>
<dbReference type="NCBIfam" id="TIGR00219">
    <property type="entry name" value="mreC"/>
    <property type="match status" value="1"/>
</dbReference>
<accession>X1FJM3</accession>
<dbReference type="GO" id="GO:0008360">
    <property type="term" value="P:regulation of cell shape"/>
    <property type="evidence" value="ECO:0007669"/>
    <property type="project" value="UniProtKB-KW"/>
</dbReference>
<feature type="domain" description="Rod shape-determining protein MreC beta-barrel core" evidence="6">
    <location>
        <begin position="117"/>
        <end position="244"/>
    </location>
</feature>
<dbReference type="EMBL" id="BARU01006106">
    <property type="protein sequence ID" value="GAH45157.1"/>
    <property type="molecule type" value="Genomic_DNA"/>
</dbReference>
<dbReference type="Gene3D" id="2.40.10.340">
    <property type="entry name" value="Rod shape-determining protein MreC, domain 1"/>
    <property type="match status" value="1"/>
</dbReference>
<dbReference type="PANTHER" id="PTHR34138">
    <property type="entry name" value="CELL SHAPE-DETERMINING PROTEIN MREC"/>
    <property type="match status" value="1"/>
</dbReference>
<dbReference type="GO" id="GO:0005886">
    <property type="term" value="C:plasma membrane"/>
    <property type="evidence" value="ECO:0007669"/>
    <property type="project" value="TreeGrafter"/>
</dbReference>
<gene>
    <name evidence="7" type="ORF">S03H2_11995</name>
</gene>
<keyword evidence="3" id="KW-0133">Cell shape</keyword>
<feature type="coiled-coil region" evidence="5">
    <location>
        <begin position="63"/>
        <end position="97"/>
    </location>
</feature>
<comment type="caution">
    <text evidence="7">The sequence shown here is derived from an EMBL/GenBank/DDBJ whole genome shotgun (WGS) entry which is preliminary data.</text>
</comment>
<dbReference type="InterPro" id="IPR042177">
    <property type="entry name" value="Cell/Rod_1"/>
</dbReference>
<proteinExistence type="inferred from homology"/>
<protein>
    <recommendedName>
        <fullName evidence="2">Cell shape-determining protein MreC</fullName>
    </recommendedName>
    <alternativeName>
        <fullName evidence="4">Cell shape protein MreC</fullName>
    </alternativeName>
</protein>
<organism evidence="7">
    <name type="scientific">marine sediment metagenome</name>
    <dbReference type="NCBI Taxonomy" id="412755"/>
    <lineage>
        <taxon>unclassified sequences</taxon>
        <taxon>metagenomes</taxon>
        <taxon>ecological metagenomes</taxon>
    </lineage>
</organism>
<evidence type="ECO:0000313" key="7">
    <source>
        <dbReference type="EMBL" id="GAH45157.1"/>
    </source>
</evidence>
<sequence>MKLPRTFQTAALAILIIGILLLALGGYLTPISRIAFSPFISAQTWLASRYLAIRDFMTAPRDVVRLAQLNEQLEAEVSRLQAQIIELQQENSELEVLSALLDFARTHSENEYITAAVIGRDISPFLHYVIINRGSDDGLRRGMPVVSSQGLVGRVAAVTADGARVQLITDPDTAINVRIQPSGAEGLLEGSITGDITIGAIPQDANINNGDLVLTSGLGGNYPPDMLIGQISGVRQRPVELFQT</sequence>
<evidence type="ECO:0000256" key="5">
    <source>
        <dbReference type="SAM" id="Coils"/>
    </source>
</evidence>
<evidence type="ECO:0000256" key="4">
    <source>
        <dbReference type="ARBA" id="ARBA00032089"/>
    </source>
</evidence>
<dbReference type="PIRSF" id="PIRSF038471">
    <property type="entry name" value="MreC"/>
    <property type="match status" value="1"/>
</dbReference>
<dbReference type="Pfam" id="PF04085">
    <property type="entry name" value="MreC"/>
    <property type="match status" value="1"/>
</dbReference>
<dbReference type="InterPro" id="IPR042175">
    <property type="entry name" value="Cell/Rod_MreC_2"/>
</dbReference>
<evidence type="ECO:0000256" key="2">
    <source>
        <dbReference type="ARBA" id="ARBA00013855"/>
    </source>
</evidence>
<keyword evidence="5" id="KW-0175">Coiled coil</keyword>
<evidence type="ECO:0000256" key="1">
    <source>
        <dbReference type="ARBA" id="ARBA00009369"/>
    </source>
</evidence>
<dbReference type="InterPro" id="IPR007221">
    <property type="entry name" value="MreC"/>
</dbReference>
<evidence type="ECO:0000256" key="3">
    <source>
        <dbReference type="ARBA" id="ARBA00022960"/>
    </source>
</evidence>
<name>X1FJM3_9ZZZZ</name>
<dbReference type="Gene3D" id="2.40.10.350">
    <property type="entry name" value="Rod shape-determining protein MreC, domain 2"/>
    <property type="match status" value="1"/>
</dbReference>
<dbReference type="PANTHER" id="PTHR34138:SF1">
    <property type="entry name" value="CELL SHAPE-DETERMINING PROTEIN MREC"/>
    <property type="match status" value="1"/>
</dbReference>
<comment type="similarity">
    <text evidence="1">Belongs to the MreC family.</text>
</comment>
<dbReference type="AlphaFoldDB" id="X1FJM3"/>
<evidence type="ECO:0000259" key="6">
    <source>
        <dbReference type="Pfam" id="PF04085"/>
    </source>
</evidence>